<organism evidence="1">
    <name type="scientific">Albugo laibachii Nc14</name>
    <dbReference type="NCBI Taxonomy" id="890382"/>
    <lineage>
        <taxon>Eukaryota</taxon>
        <taxon>Sar</taxon>
        <taxon>Stramenopiles</taxon>
        <taxon>Oomycota</taxon>
        <taxon>Peronosporomycetes</taxon>
        <taxon>Albuginales</taxon>
        <taxon>Albuginaceae</taxon>
        <taxon>Albugo</taxon>
    </lineage>
</organism>
<dbReference type="HOGENOM" id="CLU_2627098_0_0_1"/>
<dbReference type="EMBL" id="FR824489">
    <property type="protein sequence ID" value="CCA27038.1"/>
    <property type="molecule type" value="Genomic_DNA"/>
</dbReference>
<evidence type="ECO:0000313" key="1">
    <source>
        <dbReference type="EMBL" id="CCA27038.1"/>
    </source>
</evidence>
<gene>
    <name evidence="1" type="primary">AlNc14C446G11700</name>
    <name evidence="1" type="ORF">ALNC14_131820</name>
</gene>
<accession>F0WZV9</accession>
<proteinExistence type="predicted"/>
<reference evidence="1" key="1">
    <citation type="journal article" date="2011" name="PLoS Biol.">
        <title>Gene gain and loss during evolution of obligate parasitism in the white rust pathogen of Arabidopsis thaliana.</title>
        <authorList>
            <person name="Kemen E."/>
            <person name="Gardiner A."/>
            <person name="Schultz-Larsen T."/>
            <person name="Kemen A.C."/>
            <person name="Balmuth A.L."/>
            <person name="Robert-Seilaniantz A."/>
            <person name="Bailey K."/>
            <person name="Holub E."/>
            <person name="Studholme D.J."/>
            <person name="Maclean D."/>
            <person name="Jones J.D."/>
        </authorList>
    </citation>
    <scope>NUCLEOTIDE SEQUENCE</scope>
</reference>
<reference evidence="1" key="2">
    <citation type="submission" date="2011-02" db="EMBL/GenBank/DDBJ databases">
        <authorList>
            <person name="MacLean D."/>
        </authorList>
    </citation>
    <scope>NUCLEOTIDE SEQUENCE</scope>
</reference>
<protein>
    <submittedName>
        <fullName evidence="1">AlNc14C446G11700 protein</fullName>
    </submittedName>
</protein>
<dbReference type="AlphaFoldDB" id="F0WZV9"/>
<name>F0WZV9_9STRA</name>
<sequence length="78" mass="8893">MLVRVATNSCYLPIGVTLEAHSQSRDTSESQGCVITFLCASFSTSTSSKIRSFATTDENYWQKMSLTNFFECYREMRK</sequence>